<comment type="caution">
    <text evidence="8">The sequence shown here is derived from an EMBL/GenBank/DDBJ whole genome shotgun (WGS) entry which is preliminary data.</text>
</comment>
<evidence type="ECO:0000313" key="8">
    <source>
        <dbReference type="EMBL" id="TCZ57199.1"/>
    </source>
</evidence>
<feature type="transmembrane region" description="Helical" evidence="7">
    <location>
        <begin position="101"/>
        <end position="124"/>
    </location>
</feature>
<sequence>MRFLLGLLVARRLARNRRGWKYRDGGSFQDTSPAAVPHPTGPARHAAGSTSTRSAGGAGCVDAAPPGGHGRGDDPSPAGPRRGHPPLKPPRRRARHLLRRAGLGLLLLVLLLLGGIAGAVWWTLPARDATLRLPGLSAKVAVTLDEHGIPRIAARTEADAATALGWLHARDRLFQMEMMRRGAAGRLSEIAGPPTLRADRFVRTLGLERRAEADFAGLPDDARALLEAYATGVNAWIAARGRFAAPEFIALGAPEPWRPADSLLWAKVMGLWLSGNWRTELERSRLAGVLPPARLRELFPEDATPGRPDLAGLDPGHLGRLAAALPRFPEPGTLPASASNAWAVAGRRSASGAPLLASDPHLGFGAPILWYLVRIDLEDGRMLAGATSPGVPLLVIGRNAHLAWGFTTTHSDTQDVFVETLAGPEAYETPDGPQPFTVREEVIRVRGAAPVTLRVRETRHGPVISDLDAAPQGDRVLAVAMANLAPGDTAAAGLLALNRAGSLAEARAAAALITSPPQNLMLADRAGRIGMVLTGRSPVRRAGDGTLPAPGWDGSHDWTGWIPFDALPHVEDPASGQVVNANNRPVPPDSPVFLGQDWPDDARFRRIGEMLAAGPRHDAEGFAAMQRDTVSAFARDLLGPDALLRRVPRPEGAAGVAQDLLLAWDGDLAADRPEGLVFNAWIRAVNRLAQARGGVPEGMAPRPEAGFLRLVLAPDGRGAAWCGGDCAALAGLALQEAVAGLAASEGPDPRAWRWGRVHAARFEHPLLRFVPGLAWLTGLSAATGGDEWTVSRGGFRGDGSAPYTHVHGAGLRLVADLADPEATLAVIATGQSGNPASRHWGSLLPLWRGAGLITLRGVPAAVTGRISLEP</sequence>
<dbReference type="InterPro" id="IPR002692">
    <property type="entry name" value="S45"/>
</dbReference>
<feature type="active site" description="Nucleophile" evidence="4">
    <location>
        <position position="339"/>
    </location>
</feature>
<evidence type="ECO:0000256" key="4">
    <source>
        <dbReference type="PIRSR" id="PIRSR001227-1"/>
    </source>
</evidence>
<feature type="binding site" evidence="5">
    <location>
        <position position="412"/>
    </location>
    <ligand>
        <name>Ca(2+)</name>
        <dbReference type="ChEBI" id="CHEBI:29108"/>
    </ligand>
</feature>
<dbReference type="Pfam" id="PF01804">
    <property type="entry name" value="Penicil_amidase"/>
    <property type="match status" value="1"/>
</dbReference>
<evidence type="ECO:0000256" key="5">
    <source>
        <dbReference type="PIRSR" id="PIRSR001227-2"/>
    </source>
</evidence>
<keyword evidence="5" id="KW-0106">Calcium</keyword>
<evidence type="ECO:0000256" key="7">
    <source>
        <dbReference type="SAM" id="Phobius"/>
    </source>
</evidence>
<dbReference type="Gene3D" id="1.10.439.10">
    <property type="entry name" value="Penicillin Amidohydrolase, domain 1"/>
    <property type="match status" value="1"/>
</dbReference>
<dbReference type="SUPFAM" id="SSF56235">
    <property type="entry name" value="N-terminal nucleophile aminohydrolases (Ntn hydrolases)"/>
    <property type="match status" value="1"/>
</dbReference>
<dbReference type="InterPro" id="IPR043147">
    <property type="entry name" value="Penicillin_amidase_A-knob"/>
</dbReference>
<dbReference type="PIRSF" id="PIRSF001227">
    <property type="entry name" value="Pen_acylase"/>
    <property type="match status" value="1"/>
</dbReference>
<comment type="similarity">
    <text evidence="1">Belongs to the peptidase S45 family.</text>
</comment>
<keyword evidence="7" id="KW-1133">Transmembrane helix</keyword>
<keyword evidence="5" id="KW-0479">Metal-binding</keyword>
<protein>
    <submittedName>
        <fullName evidence="8">Penicillin acylase family protein</fullName>
    </submittedName>
</protein>
<feature type="compositionally biased region" description="Basic residues" evidence="6">
    <location>
        <begin position="81"/>
        <end position="91"/>
    </location>
</feature>
<evidence type="ECO:0000256" key="1">
    <source>
        <dbReference type="ARBA" id="ARBA00006586"/>
    </source>
</evidence>
<dbReference type="GO" id="GO:0016811">
    <property type="term" value="F:hydrolase activity, acting on carbon-nitrogen (but not peptide) bonds, in linear amides"/>
    <property type="evidence" value="ECO:0007669"/>
    <property type="project" value="InterPro"/>
</dbReference>
<dbReference type="GO" id="GO:0017000">
    <property type="term" value="P:antibiotic biosynthetic process"/>
    <property type="evidence" value="ECO:0007669"/>
    <property type="project" value="InterPro"/>
</dbReference>
<dbReference type="PANTHER" id="PTHR34218:SF4">
    <property type="entry name" value="ACYL-HOMOSERINE LACTONE ACYLASE QUIP"/>
    <property type="match status" value="1"/>
</dbReference>
<gene>
    <name evidence="8" type="ORF">EXY23_18860</name>
</gene>
<evidence type="ECO:0000313" key="9">
    <source>
        <dbReference type="Proteomes" id="UP000295023"/>
    </source>
</evidence>
<dbReference type="InterPro" id="IPR029055">
    <property type="entry name" value="Ntn_hydrolases_N"/>
</dbReference>
<dbReference type="Gene3D" id="2.30.120.10">
    <property type="match status" value="1"/>
</dbReference>
<feature type="binding site" evidence="5">
    <location>
        <position position="415"/>
    </location>
    <ligand>
        <name>Ca(2+)</name>
        <dbReference type="ChEBI" id="CHEBI:29108"/>
    </ligand>
</feature>
<feature type="binding site" evidence="5">
    <location>
        <position position="280"/>
    </location>
    <ligand>
        <name>Ca(2+)</name>
        <dbReference type="ChEBI" id="CHEBI:29108"/>
    </ligand>
</feature>
<dbReference type="PANTHER" id="PTHR34218">
    <property type="entry name" value="PEPTIDASE S45 PENICILLIN AMIDASE"/>
    <property type="match status" value="1"/>
</dbReference>
<dbReference type="GO" id="GO:0046872">
    <property type="term" value="F:metal ion binding"/>
    <property type="evidence" value="ECO:0007669"/>
    <property type="project" value="UniProtKB-KW"/>
</dbReference>
<dbReference type="InterPro" id="IPR023343">
    <property type="entry name" value="Penicillin_amidase_dom1"/>
</dbReference>
<proteinExistence type="inferred from homology"/>
<keyword evidence="9" id="KW-1185">Reference proteome</keyword>
<feature type="region of interest" description="Disordered" evidence="6">
    <location>
        <begin position="21"/>
        <end position="91"/>
    </location>
</feature>
<accession>A0A4V2WK62</accession>
<dbReference type="AlphaFoldDB" id="A0A4V2WK62"/>
<reference evidence="8 9" key="1">
    <citation type="submission" date="2019-03" db="EMBL/GenBank/DDBJ databases">
        <title>Paracraurococcus aquatilis NE82 genome sequence.</title>
        <authorList>
            <person name="Zhao Y."/>
            <person name="Du Z."/>
        </authorList>
    </citation>
    <scope>NUCLEOTIDE SEQUENCE [LARGE SCALE GENOMIC DNA]</scope>
    <source>
        <strain evidence="8 9">NE82</strain>
    </source>
</reference>
<dbReference type="EMBL" id="SKBM01000020">
    <property type="protein sequence ID" value="TCZ57199.1"/>
    <property type="molecule type" value="Genomic_DNA"/>
</dbReference>
<dbReference type="InterPro" id="IPR014395">
    <property type="entry name" value="Pen/GL7ACA/AHL_acylase"/>
</dbReference>
<dbReference type="InterPro" id="IPR043146">
    <property type="entry name" value="Penicillin_amidase_N_B-knob"/>
</dbReference>
<dbReference type="CDD" id="cd03747">
    <property type="entry name" value="Ntn_PGA_like"/>
    <property type="match status" value="1"/>
</dbReference>
<dbReference type="Gene3D" id="1.10.1400.10">
    <property type="match status" value="1"/>
</dbReference>
<keyword evidence="2" id="KW-0378">Hydrolase</keyword>
<evidence type="ECO:0000256" key="6">
    <source>
        <dbReference type="SAM" id="MobiDB-lite"/>
    </source>
</evidence>
<organism evidence="8 9">
    <name type="scientific">Roseicella aquatilis</name>
    <dbReference type="NCBI Taxonomy" id="2527868"/>
    <lineage>
        <taxon>Bacteria</taxon>
        <taxon>Pseudomonadati</taxon>
        <taxon>Pseudomonadota</taxon>
        <taxon>Alphaproteobacteria</taxon>
        <taxon>Acetobacterales</taxon>
        <taxon>Roseomonadaceae</taxon>
        <taxon>Roseicella</taxon>
    </lineage>
</organism>
<keyword evidence="7" id="KW-0472">Membrane</keyword>
<dbReference type="Gene3D" id="3.60.20.10">
    <property type="entry name" value="Glutamine Phosphoribosylpyrophosphate, subunit 1, domain 1"/>
    <property type="match status" value="1"/>
</dbReference>
<comment type="cofactor">
    <cofactor evidence="5">
        <name>Ca(2+)</name>
        <dbReference type="ChEBI" id="CHEBI:29108"/>
    </cofactor>
    <text evidence="5">Binds 1 Ca(2+) ion per dimer.</text>
</comment>
<feature type="compositionally biased region" description="Low complexity" evidence="6">
    <location>
        <begin position="43"/>
        <end position="55"/>
    </location>
</feature>
<dbReference type="OrthoDB" id="9760084at2"/>
<evidence type="ECO:0000256" key="3">
    <source>
        <dbReference type="ARBA" id="ARBA00023145"/>
    </source>
</evidence>
<name>A0A4V2WK62_9PROT</name>
<evidence type="ECO:0000256" key="2">
    <source>
        <dbReference type="ARBA" id="ARBA00022801"/>
    </source>
</evidence>
<keyword evidence="7" id="KW-0812">Transmembrane</keyword>
<dbReference type="Proteomes" id="UP000295023">
    <property type="component" value="Unassembled WGS sequence"/>
</dbReference>
<keyword evidence="3" id="KW-0865">Zymogen</keyword>